<evidence type="ECO:0008006" key="5">
    <source>
        <dbReference type="Google" id="ProtNLM"/>
    </source>
</evidence>
<dbReference type="RefSeq" id="WP_144015344.1">
    <property type="nucleotide sequence ID" value="NZ_VJXW01000001.1"/>
</dbReference>
<feature type="domain" description="PilZ" evidence="1">
    <location>
        <begin position="99"/>
        <end position="200"/>
    </location>
</feature>
<dbReference type="Proteomes" id="UP000319424">
    <property type="component" value="Unassembled WGS sequence"/>
</dbReference>
<dbReference type="InterPro" id="IPR009926">
    <property type="entry name" value="T3SS_YcgR_PilZN"/>
</dbReference>
<evidence type="ECO:0000313" key="3">
    <source>
        <dbReference type="EMBL" id="TRW28628.1"/>
    </source>
</evidence>
<dbReference type="Pfam" id="PF07238">
    <property type="entry name" value="PilZ"/>
    <property type="match status" value="1"/>
</dbReference>
<dbReference type="SUPFAM" id="SSF141371">
    <property type="entry name" value="PilZ domain-like"/>
    <property type="match status" value="1"/>
</dbReference>
<gene>
    <name evidence="3" type="ORF">FL857_00650</name>
</gene>
<evidence type="ECO:0000259" key="1">
    <source>
        <dbReference type="Pfam" id="PF07238"/>
    </source>
</evidence>
<sequence length="213" mass="24913">MLYYISQFQNINLIYKKKNGENEEYASRVISLDSEIELMVENPSKEGKEVRFLNGTKLDVVFQVENHGLHSFETEIVAKVREKINLLKLRRLGEVKKLQRRNFYRVKSELDVIVRRSGDVIFEETIILDISGGGLKFLSRQDFKLGDLVELNITLLGEDLDLEAKVVKVDKIGFGKSEVSVEFYDLYEDDQNVIVKYVFEKQRREIKRRNNSK</sequence>
<feature type="domain" description="Type III secretion system flagellar brake protein YcgR PilZN" evidence="2">
    <location>
        <begin position="10"/>
        <end position="90"/>
    </location>
</feature>
<dbReference type="Gene3D" id="2.40.10.220">
    <property type="entry name" value="predicted glycosyltransferase like domains"/>
    <property type="match status" value="1"/>
</dbReference>
<protein>
    <recommendedName>
        <fullName evidence="5">Flagellar brake protein</fullName>
    </recommendedName>
</protein>
<evidence type="ECO:0000313" key="4">
    <source>
        <dbReference type="Proteomes" id="UP000319424"/>
    </source>
</evidence>
<dbReference type="EMBL" id="VJXW01000001">
    <property type="protein sequence ID" value="TRW28628.1"/>
    <property type="molecule type" value="Genomic_DNA"/>
</dbReference>
<comment type="caution">
    <text evidence="3">The sequence shown here is derived from an EMBL/GenBank/DDBJ whole genome shotgun (WGS) entry which is preliminary data.</text>
</comment>
<evidence type="ECO:0000259" key="2">
    <source>
        <dbReference type="Pfam" id="PF12945"/>
    </source>
</evidence>
<organism evidence="3 4">
    <name type="scientific">Criibacterium bergeronii</name>
    <dbReference type="NCBI Taxonomy" id="1871336"/>
    <lineage>
        <taxon>Bacteria</taxon>
        <taxon>Bacillati</taxon>
        <taxon>Bacillota</taxon>
        <taxon>Clostridia</taxon>
        <taxon>Peptostreptococcales</taxon>
        <taxon>Filifactoraceae</taxon>
        <taxon>Criibacterium</taxon>
    </lineage>
</organism>
<reference evidence="3 4" key="1">
    <citation type="submission" date="2019-07" db="EMBL/GenBank/DDBJ databases">
        <title>Criibacterium bergeronii gen. nov., sp. nov. isolated from human clinical samples.</title>
        <authorList>
            <person name="Maheux A.F."/>
            <person name="Boudreau D.K."/>
            <person name="Berube E."/>
            <person name="Brodeur S."/>
            <person name="Bernard K.A."/>
            <person name="Abed J.Y."/>
            <person name="Ducrey E."/>
            <person name="Guay E.F."/>
            <person name="Raymond F."/>
            <person name="Corbeil J."/>
            <person name="Domingo M.-C."/>
            <person name="Roy P.H."/>
            <person name="Boissinot M."/>
            <person name="Tocheva E.I."/>
            <person name="Omar R.F."/>
        </authorList>
    </citation>
    <scope>NUCLEOTIDE SEQUENCE [LARGE SCALE GENOMIC DNA]</scope>
    <source>
        <strain evidence="3 4">CCRI-24246</strain>
    </source>
</reference>
<dbReference type="OrthoDB" id="9783080at2"/>
<dbReference type="Pfam" id="PF12945">
    <property type="entry name" value="PilZNR"/>
    <property type="match status" value="1"/>
</dbReference>
<proteinExistence type="predicted"/>
<dbReference type="AlphaFoldDB" id="A0A552VDS2"/>
<dbReference type="InterPro" id="IPR009875">
    <property type="entry name" value="PilZ_domain"/>
</dbReference>
<dbReference type="GO" id="GO:0035438">
    <property type="term" value="F:cyclic-di-GMP binding"/>
    <property type="evidence" value="ECO:0007669"/>
    <property type="project" value="InterPro"/>
</dbReference>
<name>A0A552VDS2_9FIRM</name>
<accession>A0A552VDS2</accession>